<reference evidence="1 2" key="1">
    <citation type="journal article" date="2019" name="Commun. Biol.">
        <title>The bagworm genome reveals a unique fibroin gene that provides high tensile strength.</title>
        <authorList>
            <person name="Kono N."/>
            <person name="Nakamura H."/>
            <person name="Ohtoshi R."/>
            <person name="Tomita M."/>
            <person name="Numata K."/>
            <person name="Arakawa K."/>
        </authorList>
    </citation>
    <scope>NUCLEOTIDE SEQUENCE [LARGE SCALE GENOMIC DNA]</scope>
</reference>
<dbReference type="AlphaFoldDB" id="A0A4C1YWM5"/>
<proteinExistence type="predicted"/>
<organism evidence="1 2">
    <name type="scientific">Eumeta variegata</name>
    <name type="common">Bagworm moth</name>
    <name type="synonym">Eumeta japonica</name>
    <dbReference type="NCBI Taxonomy" id="151549"/>
    <lineage>
        <taxon>Eukaryota</taxon>
        <taxon>Metazoa</taxon>
        <taxon>Ecdysozoa</taxon>
        <taxon>Arthropoda</taxon>
        <taxon>Hexapoda</taxon>
        <taxon>Insecta</taxon>
        <taxon>Pterygota</taxon>
        <taxon>Neoptera</taxon>
        <taxon>Endopterygota</taxon>
        <taxon>Lepidoptera</taxon>
        <taxon>Glossata</taxon>
        <taxon>Ditrysia</taxon>
        <taxon>Tineoidea</taxon>
        <taxon>Psychidae</taxon>
        <taxon>Oiketicinae</taxon>
        <taxon>Eumeta</taxon>
    </lineage>
</organism>
<sequence>MPSGYFIFRILPARAAVRGPPPTLSLSGRRRCWMPSPVPRHVAAVCTTAEPKAVAHQGRSASPAAAAWPDAQAALSCRALSPARPCRLRARPEHERRFTLIIISSASSMARIHMYI</sequence>
<protein>
    <submittedName>
        <fullName evidence="1">Uncharacterized protein</fullName>
    </submittedName>
</protein>
<evidence type="ECO:0000313" key="1">
    <source>
        <dbReference type="EMBL" id="GBP80851.1"/>
    </source>
</evidence>
<dbReference type="EMBL" id="BGZK01001485">
    <property type="protein sequence ID" value="GBP80851.1"/>
    <property type="molecule type" value="Genomic_DNA"/>
</dbReference>
<evidence type="ECO:0000313" key="2">
    <source>
        <dbReference type="Proteomes" id="UP000299102"/>
    </source>
</evidence>
<keyword evidence="2" id="KW-1185">Reference proteome</keyword>
<accession>A0A4C1YWM5</accession>
<comment type="caution">
    <text evidence="1">The sequence shown here is derived from an EMBL/GenBank/DDBJ whole genome shotgun (WGS) entry which is preliminary data.</text>
</comment>
<name>A0A4C1YWM5_EUMVA</name>
<gene>
    <name evidence="1" type="ORF">EVAR_62381_1</name>
</gene>
<dbReference type="Proteomes" id="UP000299102">
    <property type="component" value="Unassembled WGS sequence"/>
</dbReference>